<dbReference type="InterPro" id="IPR023170">
    <property type="entry name" value="HhH_base_excis_C"/>
</dbReference>
<evidence type="ECO:0000313" key="1">
    <source>
        <dbReference type="EMBL" id="ACN83184.1"/>
    </source>
</evidence>
<dbReference type="GO" id="GO:0003824">
    <property type="term" value="F:catalytic activity"/>
    <property type="evidence" value="ECO:0007669"/>
    <property type="project" value="InterPro"/>
</dbReference>
<reference evidence="1 2" key="1">
    <citation type="journal article" date="2009" name="PLoS ONE">
        <title>Genome sequence of the pathogenic intestinal spirochete Brachyspira hyodysenteriae reveals adaptations to its lifestyle in the porcine large intestine.</title>
        <authorList>
            <person name="Bellgard M.I."/>
            <person name="Wanchanthuek P."/>
            <person name="La T."/>
            <person name="Ryan K."/>
            <person name="Moolhuijzen P."/>
            <person name="Albertyn Z."/>
            <person name="Shaban B."/>
            <person name="Motro Y."/>
            <person name="Dunn D.S."/>
            <person name="Schibeci D."/>
            <person name="Hunter A."/>
            <person name="Barrero R."/>
            <person name="Phillips N.D."/>
            <person name="Hampson D.J."/>
        </authorList>
    </citation>
    <scope>NUCLEOTIDE SEQUENCE [LARGE SCALE GENOMIC DNA]</scope>
    <source>
        <strain evidence="2">ATCC 49526 / WA1</strain>
    </source>
</reference>
<gene>
    <name evidence="1" type="ordered locus">BHWA1_00690</name>
</gene>
<dbReference type="STRING" id="565034.BHWA1_00690"/>
<dbReference type="InterPro" id="IPR011257">
    <property type="entry name" value="DNA_glycosylase"/>
</dbReference>
<keyword evidence="2" id="KW-1185">Reference proteome</keyword>
<dbReference type="EMBL" id="CP001357">
    <property type="protein sequence ID" value="ACN83184.1"/>
    <property type="molecule type" value="Genomic_DNA"/>
</dbReference>
<sequence>MDYKMDKRLELLLNESDEIFSNMKELHFLDDKDANIFLNKLEEYPHAFVLGCLMDVQISSKKAWIIPYKIYKDLNNFDIYELNKKGLDYYKNFFNKNKLHRFNNDKAEIFYNAIERIIKYYDGDASKIWKDNPSSSSIVYKFLEFRGCGQKVANMAANTLANQFKIKMNDYSSIDISADVHVIRVMYRLGFIEFERYNQLEDDKKKLLVIHKARELNPQFPGKIDFVCWKLGRDYCHENNPDCDKCYMNKVCEKNIN</sequence>
<dbReference type="Gene3D" id="1.10.1670.10">
    <property type="entry name" value="Helix-hairpin-Helix base-excision DNA repair enzymes (C-terminal)"/>
    <property type="match status" value="1"/>
</dbReference>
<evidence type="ECO:0008006" key="3">
    <source>
        <dbReference type="Google" id="ProtNLM"/>
    </source>
</evidence>
<dbReference type="Gene3D" id="1.10.340.30">
    <property type="entry name" value="Hypothetical protein, domain 2"/>
    <property type="match status" value="1"/>
</dbReference>
<proteinExistence type="predicted"/>
<evidence type="ECO:0000313" key="2">
    <source>
        <dbReference type="Proteomes" id="UP000001803"/>
    </source>
</evidence>
<protein>
    <recommendedName>
        <fullName evidence="3">Iron-sulfur cluster loop</fullName>
    </recommendedName>
</protein>
<dbReference type="SUPFAM" id="SSF48150">
    <property type="entry name" value="DNA-glycosylase"/>
    <property type="match status" value="1"/>
</dbReference>
<accession>A0A3B6VED5</accession>
<dbReference type="KEGG" id="bhy:BHWA1_00690"/>
<dbReference type="Proteomes" id="UP000001803">
    <property type="component" value="Chromosome"/>
</dbReference>
<dbReference type="AlphaFoldDB" id="A0A3B6VED5"/>
<dbReference type="GO" id="GO:0006281">
    <property type="term" value="P:DNA repair"/>
    <property type="evidence" value="ECO:0007669"/>
    <property type="project" value="InterPro"/>
</dbReference>
<name>A0A3B6VED5_BRAHW</name>
<organism evidence="1 2">
    <name type="scientific">Brachyspira hyodysenteriae (strain ATCC 49526 / WA1)</name>
    <dbReference type="NCBI Taxonomy" id="565034"/>
    <lineage>
        <taxon>Bacteria</taxon>
        <taxon>Pseudomonadati</taxon>
        <taxon>Spirochaetota</taxon>
        <taxon>Spirochaetia</taxon>
        <taxon>Brachyspirales</taxon>
        <taxon>Brachyspiraceae</taxon>
        <taxon>Brachyspira</taxon>
    </lineage>
</organism>